<sequence>MVRAISALDGRDPNSQLTRIADKPSFKATKEKPAKRSEANVEALKEAAESSVRQETTQDSPATPSAAPARMAIPTSQAQPDFSALFARLDAFLEIQRHQQQQINALINAVNKHTLLVGDFSAQLNDVEGGIDTANRNTTYAEIHLDQVHKQIVKKDMAGKVKNISDTVDNLKGIEETVNNIENKVENMDHIEDVVQDIRDTLNEMKSQAGGPAVMTGHQVPVQEDTLRAIWQSIDTLNKGVTHISGQVYDIVQRLDRGIFVPNLAGRQAYYAP</sequence>
<dbReference type="EMBL" id="JAXOVC010000007">
    <property type="protein sequence ID" value="KAK4499319.1"/>
    <property type="molecule type" value="Genomic_DNA"/>
</dbReference>
<feature type="compositionally biased region" description="Basic and acidic residues" evidence="2">
    <location>
        <begin position="20"/>
        <end position="48"/>
    </location>
</feature>
<organism evidence="3 4">
    <name type="scientific">Zasmidium cellare</name>
    <name type="common">Wine cellar mold</name>
    <name type="synonym">Racodium cellare</name>
    <dbReference type="NCBI Taxonomy" id="395010"/>
    <lineage>
        <taxon>Eukaryota</taxon>
        <taxon>Fungi</taxon>
        <taxon>Dikarya</taxon>
        <taxon>Ascomycota</taxon>
        <taxon>Pezizomycotina</taxon>
        <taxon>Dothideomycetes</taxon>
        <taxon>Dothideomycetidae</taxon>
        <taxon>Mycosphaerellales</taxon>
        <taxon>Mycosphaerellaceae</taxon>
        <taxon>Zasmidium</taxon>
    </lineage>
</organism>
<evidence type="ECO:0000313" key="3">
    <source>
        <dbReference type="EMBL" id="KAK4499319.1"/>
    </source>
</evidence>
<proteinExistence type="predicted"/>
<feature type="compositionally biased region" description="Polar residues" evidence="2">
    <location>
        <begin position="51"/>
        <end position="63"/>
    </location>
</feature>
<name>A0ABR0ED78_ZASCE</name>
<evidence type="ECO:0000313" key="4">
    <source>
        <dbReference type="Proteomes" id="UP001305779"/>
    </source>
</evidence>
<comment type="caution">
    <text evidence="3">The sequence shown here is derived from an EMBL/GenBank/DDBJ whole genome shotgun (WGS) entry which is preliminary data.</text>
</comment>
<keyword evidence="1" id="KW-0175">Coiled coil</keyword>
<feature type="region of interest" description="Disordered" evidence="2">
    <location>
        <begin position="1"/>
        <end position="67"/>
    </location>
</feature>
<evidence type="ECO:0000256" key="1">
    <source>
        <dbReference type="SAM" id="Coils"/>
    </source>
</evidence>
<dbReference type="Proteomes" id="UP001305779">
    <property type="component" value="Unassembled WGS sequence"/>
</dbReference>
<protein>
    <submittedName>
        <fullName evidence="3">Uncharacterized protein</fullName>
    </submittedName>
</protein>
<evidence type="ECO:0000256" key="2">
    <source>
        <dbReference type="SAM" id="MobiDB-lite"/>
    </source>
</evidence>
<accession>A0ABR0ED78</accession>
<gene>
    <name evidence="3" type="ORF">PRZ48_009832</name>
</gene>
<keyword evidence="4" id="KW-1185">Reference proteome</keyword>
<feature type="coiled-coil region" evidence="1">
    <location>
        <begin position="164"/>
        <end position="208"/>
    </location>
</feature>
<reference evidence="3 4" key="1">
    <citation type="journal article" date="2023" name="G3 (Bethesda)">
        <title>A chromosome-level genome assembly of Zasmidium syzygii isolated from banana leaves.</title>
        <authorList>
            <person name="van Westerhoven A.C."/>
            <person name="Mehrabi R."/>
            <person name="Talebi R."/>
            <person name="Steentjes M.B.F."/>
            <person name="Corcolon B."/>
            <person name="Chong P.A."/>
            <person name="Kema G.H.J."/>
            <person name="Seidl M.F."/>
        </authorList>
    </citation>
    <scope>NUCLEOTIDE SEQUENCE [LARGE SCALE GENOMIC DNA]</scope>
    <source>
        <strain evidence="3 4">P124</strain>
    </source>
</reference>